<feature type="domain" description="HTH lacI-type" evidence="4">
    <location>
        <begin position="2"/>
        <end position="58"/>
    </location>
</feature>
<organism evidence="5 6">
    <name type="scientific">Paenibacillus cisolokensis</name>
    <dbReference type="NCBI Taxonomy" id="1658519"/>
    <lineage>
        <taxon>Bacteria</taxon>
        <taxon>Bacillati</taxon>
        <taxon>Bacillota</taxon>
        <taxon>Bacilli</taxon>
        <taxon>Bacillales</taxon>
        <taxon>Paenibacillaceae</taxon>
        <taxon>Paenibacillus</taxon>
    </lineage>
</organism>
<dbReference type="InterPro" id="IPR000843">
    <property type="entry name" value="HTH_LacI"/>
</dbReference>
<evidence type="ECO:0000256" key="2">
    <source>
        <dbReference type="ARBA" id="ARBA00023125"/>
    </source>
</evidence>
<dbReference type="InterPro" id="IPR028082">
    <property type="entry name" value="Peripla_BP_I"/>
</dbReference>
<evidence type="ECO:0000256" key="1">
    <source>
        <dbReference type="ARBA" id="ARBA00023015"/>
    </source>
</evidence>
<comment type="caution">
    <text evidence="5">The sequence shown here is derived from an EMBL/GenBank/DDBJ whole genome shotgun (WGS) entry which is preliminary data.</text>
</comment>
<dbReference type="InterPro" id="IPR010982">
    <property type="entry name" value="Lambda_DNA-bd_dom_sf"/>
</dbReference>
<dbReference type="Gene3D" id="3.40.50.2300">
    <property type="match status" value="2"/>
</dbReference>
<dbReference type="SUPFAM" id="SSF47413">
    <property type="entry name" value="lambda repressor-like DNA-binding domains"/>
    <property type="match status" value="1"/>
</dbReference>
<evidence type="ECO:0000256" key="3">
    <source>
        <dbReference type="ARBA" id="ARBA00023163"/>
    </source>
</evidence>
<sequence length="349" mass="38530">MPTLKDIARKVGFSISTVSRVLNNDMSRHISPETRTKIWKAAKELGYVSDEEAKPSPGNAAKPGAAAGGRQIGCIVSVPQNKYNHPYFSPILEGIEKKLSELGCSLAYVITMKEIEGEKAIRRLVQEHKLDGCIIVEGIRPDIYEYIKKIVPAVVGIDIADPTVPVISYDRVQAAKSAVAHLIEQGHRQIGFIGGTGLTGDIEREKRYRGYRAALQEAGLEADPQWIINSGWDVDVTYSRMSELLDTNGLRIPTAIFAASDMMAISAMRAVAERGLRIPQDIAFVGLDNIEVSQYTSPPLSTVHIPKSEIGMMAAKVLVDQIEGHHPLPFRMLLPYRLLIRQSSDYIRK</sequence>
<accession>A0ABQ4NCR2</accession>
<dbReference type="RefSeq" id="WP_213530562.1">
    <property type="nucleotide sequence ID" value="NZ_BOVJ01000161.1"/>
</dbReference>
<dbReference type="EMBL" id="BOVJ01000161">
    <property type="protein sequence ID" value="GIQ66012.1"/>
    <property type="molecule type" value="Genomic_DNA"/>
</dbReference>
<dbReference type="CDD" id="cd01544">
    <property type="entry name" value="PBP1_GalR"/>
    <property type="match status" value="1"/>
</dbReference>
<keyword evidence="1" id="KW-0805">Transcription regulation</keyword>
<gene>
    <name evidence="5" type="ORF">PACILC2_45800</name>
</gene>
<protein>
    <submittedName>
        <fullName evidence="5">LacI family transcriptional regulator</fullName>
    </submittedName>
</protein>
<dbReference type="PANTHER" id="PTHR30146:SF109">
    <property type="entry name" value="HTH-TYPE TRANSCRIPTIONAL REGULATOR GALS"/>
    <property type="match status" value="1"/>
</dbReference>
<dbReference type="PANTHER" id="PTHR30146">
    <property type="entry name" value="LACI-RELATED TRANSCRIPTIONAL REPRESSOR"/>
    <property type="match status" value="1"/>
</dbReference>
<evidence type="ECO:0000313" key="5">
    <source>
        <dbReference type="EMBL" id="GIQ66012.1"/>
    </source>
</evidence>
<name>A0ABQ4NCR2_9BACL</name>
<evidence type="ECO:0000259" key="4">
    <source>
        <dbReference type="PROSITE" id="PS50932"/>
    </source>
</evidence>
<keyword evidence="2" id="KW-0238">DNA-binding</keyword>
<dbReference type="Pfam" id="PF13377">
    <property type="entry name" value="Peripla_BP_3"/>
    <property type="match status" value="1"/>
</dbReference>
<reference evidence="5 6" key="1">
    <citation type="submission" date="2021-04" db="EMBL/GenBank/DDBJ databases">
        <title>Draft genome sequence of Paenibacillus cisolokensis, LC2-13A.</title>
        <authorList>
            <person name="Uke A."/>
            <person name="Chhe C."/>
            <person name="Baramee S."/>
            <person name="Kosugi A."/>
        </authorList>
    </citation>
    <scope>NUCLEOTIDE SEQUENCE [LARGE SCALE GENOMIC DNA]</scope>
    <source>
        <strain evidence="5 6">LC2-13A</strain>
    </source>
</reference>
<dbReference type="SUPFAM" id="SSF53822">
    <property type="entry name" value="Periplasmic binding protein-like I"/>
    <property type="match status" value="1"/>
</dbReference>
<keyword evidence="3" id="KW-0804">Transcription</keyword>
<dbReference type="Proteomes" id="UP000680304">
    <property type="component" value="Unassembled WGS sequence"/>
</dbReference>
<dbReference type="CDD" id="cd01392">
    <property type="entry name" value="HTH_LacI"/>
    <property type="match status" value="1"/>
</dbReference>
<proteinExistence type="predicted"/>
<dbReference type="SMART" id="SM00354">
    <property type="entry name" value="HTH_LACI"/>
    <property type="match status" value="1"/>
</dbReference>
<evidence type="ECO:0000313" key="6">
    <source>
        <dbReference type="Proteomes" id="UP000680304"/>
    </source>
</evidence>
<dbReference type="PROSITE" id="PS50932">
    <property type="entry name" value="HTH_LACI_2"/>
    <property type="match status" value="1"/>
</dbReference>
<keyword evidence="6" id="KW-1185">Reference proteome</keyword>
<dbReference type="InterPro" id="IPR046335">
    <property type="entry name" value="LacI/GalR-like_sensor"/>
</dbReference>
<dbReference type="Pfam" id="PF00356">
    <property type="entry name" value="LacI"/>
    <property type="match status" value="1"/>
</dbReference>
<dbReference type="Gene3D" id="1.10.260.40">
    <property type="entry name" value="lambda repressor-like DNA-binding domains"/>
    <property type="match status" value="1"/>
</dbReference>